<comment type="caution">
    <text evidence="1">The sequence shown here is derived from an EMBL/GenBank/DDBJ whole genome shotgun (WGS) entry which is preliminary data.</text>
</comment>
<protein>
    <submittedName>
        <fullName evidence="1">Uncharacterized protein</fullName>
    </submittedName>
</protein>
<dbReference type="AlphaFoldDB" id="A0A232EW17"/>
<sequence>MYRHDGCLPFTTFNSTRTYYKKKNKNKKNHCVRVQETEVNVTITRLKTKITFLDNIDRSSRLIVLAKVIYFIILHDRSYLRRRLIYLLETSCLDQSEQAVIVKVELLYRHHMVKLHNYICKLG</sequence>
<accession>A0A232EW17</accession>
<evidence type="ECO:0000313" key="2">
    <source>
        <dbReference type="Proteomes" id="UP000215335"/>
    </source>
</evidence>
<name>A0A232EW17_9HYME</name>
<dbReference type="EMBL" id="NNAY01001924">
    <property type="protein sequence ID" value="OXU22550.1"/>
    <property type="molecule type" value="Genomic_DNA"/>
</dbReference>
<reference evidence="1 2" key="1">
    <citation type="journal article" date="2017" name="Curr. Biol.">
        <title>The Evolution of Venom by Co-option of Single-Copy Genes.</title>
        <authorList>
            <person name="Martinson E.O."/>
            <person name="Mrinalini"/>
            <person name="Kelkar Y.D."/>
            <person name="Chang C.H."/>
            <person name="Werren J.H."/>
        </authorList>
    </citation>
    <scope>NUCLEOTIDE SEQUENCE [LARGE SCALE GENOMIC DNA]</scope>
    <source>
        <strain evidence="1 2">Alberta</strain>
        <tissue evidence="1">Whole body</tissue>
    </source>
</reference>
<evidence type="ECO:0000313" key="1">
    <source>
        <dbReference type="EMBL" id="OXU22550.1"/>
    </source>
</evidence>
<organism evidence="1 2">
    <name type="scientific">Trichomalopsis sarcophagae</name>
    <dbReference type="NCBI Taxonomy" id="543379"/>
    <lineage>
        <taxon>Eukaryota</taxon>
        <taxon>Metazoa</taxon>
        <taxon>Ecdysozoa</taxon>
        <taxon>Arthropoda</taxon>
        <taxon>Hexapoda</taxon>
        <taxon>Insecta</taxon>
        <taxon>Pterygota</taxon>
        <taxon>Neoptera</taxon>
        <taxon>Endopterygota</taxon>
        <taxon>Hymenoptera</taxon>
        <taxon>Apocrita</taxon>
        <taxon>Proctotrupomorpha</taxon>
        <taxon>Chalcidoidea</taxon>
        <taxon>Pteromalidae</taxon>
        <taxon>Pteromalinae</taxon>
        <taxon>Trichomalopsis</taxon>
    </lineage>
</organism>
<keyword evidence="2" id="KW-1185">Reference proteome</keyword>
<proteinExistence type="predicted"/>
<gene>
    <name evidence="1" type="ORF">TSAR_005524</name>
</gene>
<dbReference type="Proteomes" id="UP000215335">
    <property type="component" value="Unassembled WGS sequence"/>
</dbReference>